<dbReference type="InterPro" id="IPR041498">
    <property type="entry name" value="Big_6"/>
</dbReference>
<protein>
    <recommendedName>
        <fullName evidence="7">BapA prefix-like domain-containing protein</fullName>
    </recommendedName>
</protein>
<dbReference type="Pfam" id="PF22783">
    <property type="entry name" value="BapA_N"/>
    <property type="match status" value="1"/>
</dbReference>
<name>A0A2U3N185_9GAMM</name>
<feature type="domain" description="Bacterial Ig-like" evidence="3">
    <location>
        <begin position="518"/>
        <end position="608"/>
    </location>
</feature>
<feature type="domain" description="Bacterial Ig" evidence="2">
    <location>
        <begin position="340"/>
        <end position="418"/>
    </location>
</feature>
<keyword evidence="6" id="KW-1185">Reference proteome</keyword>
<dbReference type="Pfam" id="PF17936">
    <property type="entry name" value="Big_6"/>
    <property type="match status" value="4"/>
</dbReference>
<dbReference type="Gene3D" id="2.60.40.10">
    <property type="entry name" value="Immunoglobulins"/>
    <property type="match status" value="5"/>
</dbReference>
<feature type="domain" description="Biofilm-associated protein BapA-like prefix-like" evidence="4">
    <location>
        <begin position="1"/>
        <end position="84"/>
    </location>
</feature>
<dbReference type="Pfam" id="PF19077">
    <property type="entry name" value="Big_13"/>
    <property type="match status" value="1"/>
</dbReference>
<dbReference type="InterPro" id="IPR048051">
    <property type="entry name" value="BapA-like_prefix-like"/>
</dbReference>
<dbReference type="RefSeq" id="WP_121974863.1">
    <property type="nucleotide sequence ID" value="NZ_OOGT01000137.1"/>
</dbReference>
<dbReference type="NCBIfam" id="NF033677">
    <property type="entry name" value="biofilm_BapA_N"/>
    <property type="match status" value="1"/>
</dbReference>
<organism evidence="5 6">
    <name type="scientific">Acinetobacter stercoris</name>
    <dbReference type="NCBI Taxonomy" id="2126983"/>
    <lineage>
        <taxon>Bacteria</taxon>
        <taxon>Pseudomonadati</taxon>
        <taxon>Pseudomonadota</taxon>
        <taxon>Gammaproteobacteria</taxon>
        <taxon>Moraxellales</taxon>
        <taxon>Moraxellaceae</taxon>
        <taxon>Acinetobacter</taxon>
    </lineage>
</organism>
<dbReference type="InterPro" id="IPR013783">
    <property type="entry name" value="Ig-like_fold"/>
</dbReference>
<feature type="region of interest" description="Disordered" evidence="1">
    <location>
        <begin position="507"/>
        <end position="538"/>
    </location>
</feature>
<accession>A0A2U3N185</accession>
<dbReference type="OrthoDB" id="8481600at2"/>
<evidence type="ECO:0000313" key="6">
    <source>
        <dbReference type="Proteomes" id="UP000245974"/>
    </source>
</evidence>
<evidence type="ECO:0000259" key="2">
    <source>
        <dbReference type="Pfam" id="PF17936"/>
    </source>
</evidence>
<dbReference type="InterPro" id="IPR044016">
    <property type="entry name" value="Big_13"/>
</dbReference>
<dbReference type="InParanoid" id="A0A2U3N185"/>
<feature type="domain" description="Bacterial Ig" evidence="2">
    <location>
        <begin position="425"/>
        <end position="503"/>
    </location>
</feature>
<proteinExistence type="predicted"/>
<dbReference type="NCBIfam" id="NF033510">
    <property type="entry name" value="Ca_tandemer"/>
    <property type="match status" value="3"/>
</dbReference>
<dbReference type="EMBL" id="OOGT01000137">
    <property type="protein sequence ID" value="SPL71440.1"/>
    <property type="molecule type" value="Genomic_DNA"/>
</dbReference>
<evidence type="ECO:0008006" key="7">
    <source>
        <dbReference type="Google" id="ProtNLM"/>
    </source>
</evidence>
<evidence type="ECO:0000259" key="4">
    <source>
        <dbReference type="Pfam" id="PF22783"/>
    </source>
</evidence>
<reference evidence="6" key="1">
    <citation type="submission" date="2018-03" db="EMBL/GenBank/DDBJ databases">
        <authorList>
            <person name="Blom J."/>
        </authorList>
    </citation>
    <scope>NUCLEOTIDE SEQUENCE [LARGE SCALE GENOMIC DNA]</scope>
    <source>
        <strain evidence="6">KPC-SM-21</strain>
    </source>
</reference>
<feature type="compositionally biased region" description="Polar residues" evidence="1">
    <location>
        <begin position="515"/>
        <end position="538"/>
    </location>
</feature>
<evidence type="ECO:0000256" key="1">
    <source>
        <dbReference type="SAM" id="MobiDB-lite"/>
    </source>
</evidence>
<dbReference type="Proteomes" id="UP000245974">
    <property type="component" value="Unassembled WGS sequence"/>
</dbReference>
<feature type="domain" description="Bacterial Ig" evidence="2">
    <location>
        <begin position="255"/>
        <end position="331"/>
    </location>
</feature>
<feature type="domain" description="Bacterial Ig" evidence="2">
    <location>
        <begin position="170"/>
        <end position="248"/>
    </location>
</feature>
<evidence type="ECO:0000259" key="3">
    <source>
        <dbReference type="Pfam" id="PF19077"/>
    </source>
</evidence>
<gene>
    <name evidence="5" type="ORF">KPC_2618</name>
</gene>
<sequence length="703" mass="75103">MASIMIYAQKSHKILIKTETNKIKLDQPSIVQIETHKQDIQSMIRSGNDLVITLKNGQKVVIENFFKVYEEMQENDLVISHGQRYELANFDEKGVFNNYTLIDNTPLVQQLPSDFPQISSPQIDDALFSKMDFIKFGLAALAIEGIYLAAFNSDSSNNNNDDTEIEDKTAPATPKAYLSDDGLVVTGEAEPQSTVYIQDADNNIWGTITVDASGKYEIILENALTDGQKVFIYAMDAAGNMSNPTSVQGMKDTIAPDVPIAQASDDGEIVAGTAEVGSIIYVKDADGNILGQGTANKGVFSIVLTEPLAEGQIAYVTAEDSSGNISESTIIEMGKDTTPPDQPKLQINSEGTVVLGMAEANATIQIKDNSGNIIATASVDAAGNFTLDLSEALGETGIYQIIVIDAVGNKSIPLDIEVGMDTIPPDSPTDLTINEDGTVISGTGEANSVITIKNSSNNIIGSATVDADGRFSITVSTAITDGKYGYITSTDQKGNVSDVATIQGNKDTVAPSAPNLPTVTNDQTDPATTISNGGTTDDATPAFKGANAEVGAILTVYDNGKAIAHVTVESDKTWSWTPDTELSIGQHSFTFTLTDAAGNTSSVSQPFVVINESADLDTRMLDILNLPLMGEDLFTPEVDKISDLLKPYSEISDDLDIEQIIGENESNSEIENPDDANINELDLDVTVPRIDLENLIQPQVQLI</sequence>
<dbReference type="SUPFAM" id="SSF69322">
    <property type="entry name" value="Tricorn protease domain 2"/>
    <property type="match status" value="1"/>
</dbReference>
<dbReference type="AlphaFoldDB" id="A0A2U3N185"/>
<evidence type="ECO:0000313" key="5">
    <source>
        <dbReference type="EMBL" id="SPL71440.1"/>
    </source>
</evidence>